<name>A0A9W9TIZ8_PENCI</name>
<sequence>MDSASLFDVKGKVVLVTGGAKGIGRMISEGYVVNGATVYISSRDAKACDQAVNELNALGKGKAHAIPANFYNYDDIKKLAEELAKRESSDSMSWSITLAPTGEPPYDEYPTEAFTRVLTLNLHRVFDLTRLVTPLLEKAAGPNNPARIINIGSIDGLRVPSLETFAYSSSKAGLHHLSRTLANHLGKRNITSNTLACGPFESKMMAATLKSFGEAIKAGVPLGRIGSPQDVAGACLFLSSRAGAYINGATITVDGGSAIAAKI</sequence>
<dbReference type="InterPro" id="IPR036291">
    <property type="entry name" value="NAD(P)-bd_dom_sf"/>
</dbReference>
<dbReference type="InterPro" id="IPR052178">
    <property type="entry name" value="Sec_Metab_Biosynth_SDR"/>
</dbReference>
<dbReference type="InterPro" id="IPR020904">
    <property type="entry name" value="Sc_DH/Rdtase_CS"/>
</dbReference>
<dbReference type="SUPFAM" id="SSF51735">
    <property type="entry name" value="NAD(P)-binding Rossmann-fold domains"/>
    <property type="match status" value="1"/>
</dbReference>
<evidence type="ECO:0008006" key="6">
    <source>
        <dbReference type="Google" id="ProtNLM"/>
    </source>
</evidence>
<dbReference type="EMBL" id="JAPQKT010000007">
    <property type="protein sequence ID" value="KAJ5224463.1"/>
    <property type="molecule type" value="Genomic_DNA"/>
</dbReference>
<accession>A0A9W9TIZ8</accession>
<dbReference type="PRINTS" id="PR00081">
    <property type="entry name" value="GDHRDH"/>
</dbReference>
<dbReference type="PROSITE" id="PS00061">
    <property type="entry name" value="ADH_SHORT"/>
    <property type="match status" value="1"/>
</dbReference>
<evidence type="ECO:0000256" key="2">
    <source>
        <dbReference type="ARBA" id="ARBA00022857"/>
    </source>
</evidence>
<evidence type="ECO:0000313" key="4">
    <source>
        <dbReference type="EMBL" id="KAJ5224463.1"/>
    </source>
</evidence>
<dbReference type="GO" id="GO:0016491">
    <property type="term" value="F:oxidoreductase activity"/>
    <property type="evidence" value="ECO:0007669"/>
    <property type="project" value="UniProtKB-KW"/>
</dbReference>
<evidence type="ECO:0000256" key="3">
    <source>
        <dbReference type="ARBA" id="ARBA00023002"/>
    </source>
</evidence>
<evidence type="ECO:0000256" key="1">
    <source>
        <dbReference type="ARBA" id="ARBA00006484"/>
    </source>
</evidence>
<gene>
    <name evidence="4" type="ORF">N7469_007966</name>
</gene>
<dbReference type="AlphaFoldDB" id="A0A9W9TIZ8"/>
<dbReference type="RefSeq" id="XP_056498435.1">
    <property type="nucleotide sequence ID" value="XM_056646884.1"/>
</dbReference>
<keyword evidence="5" id="KW-1185">Reference proteome</keyword>
<dbReference type="Gene3D" id="3.40.50.720">
    <property type="entry name" value="NAD(P)-binding Rossmann-like Domain"/>
    <property type="match status" value="1"/>
</dbReference>
<keyword evidence="3" id="KW-0560">Oxidoreductase</keyword>
<reference evidence="4" key="2">
    <citation type="journal article" date="2023" name="IMA Fungus">
        <title>Comparative genomic study of the Penicillium genus elucidates a diverse pangenome and 15 lateral gene transfer events.</title>
        <authorList>
            <person name="Petersen C."/>
            <person name="Sorensen T."/>
            <person name="Nielsen M.R."/>
            <person name="Sondergaard T.E."/>
            <person name="Sorensen J.L."/>
            <person name="Fitzpatrick D.A."/>
            <person name="Frisvad J.C."/>
            <person name="Nielsen K.L."/>
        </authorList>
    </citation>
    <scope>NUCLEOTIDE SEQUENCE</scope>
    <source>
        <strain evidence="4">IBT 23319</strain>
    </source>
</reference>
<dbReference type="GeneID" id="81386051"/>
<reference evidence="4" key="1">
    <citation type="submission" date="2022-11" db="EMBL/GenBank/DDBJ databases">
        <authorList>
            <person name="Petersen C."/>
        </authorList>
    </citation>
    <scope>NUCLEOTIDE SEQUENCE</scope>
    <source>
        <strain evidence="4">IBT 23319</strain>
    </source>
</reference>
<organism evidence="4 5">
    <name type="scientific">Penicillium citrinum</name>
    <dbReference type="NCBI Taxonomy" id="5077"/>
    <lineage>
        <taxon>Eukaryota</taxon>
        <taxon>Fungi</taxon>
        <taxon>Dikarya</taxon>
        <taxon>Ascomycota</taxon>
        <taxon>Pezizomycotina</taxon>
        <taxon>Eurotiomycetes</taxon>
        <taxon>Eurotiomycetidae</taxon>
        <taxon>Eurotiales</taxon>
        <taxon>Aspergillaceae</taxon>
        <taxon>Penicillium</taxon>
    </lineage>
</organism>
<proteinExistence type="inferred from homology"/>
<protein>
    <recommendedName>
        <fullName evidence="6">Short chain dehydrogenase/reductase family</fullName>
    </recommendedName>
</protein>
<evidence type="ECO:0000313" key="5">
    <source>
        <dbReference type="Proteomes" id="UP001147733"/>
    </source>
</evidence>
<dbReference type="Pfam" id="PF13561">
    <property type="entry name" value="adh_short_C2"/>
    <property type="match status" value="1"/>
</dbReference>
<comment type="caution">
    <text evidence="4">The sequence shown here is derived from an EMBL/GenBank/DDBJ whole genome shotgun (WGS) entry which is preliminary data.</text>
</comment>
<dbReference type="OrthoDB" id="294295at2759"/>
<dbReference type="PANTHER" id="PTHR43618:SF17">
    <property type="entry name" value="RHAMNOLIPIDS BIOSYNTHESIS 3-OXOACYL-[ACYL-CARRIER-PROTEIN] REDUCTASE"/>
    <property type="match status" value="1"/>
</dbReference>
<comment type="similarity">
    <text evidence="1">Belongs to the short-chain dehydrogenases/reductases (SDR) family.</text>
</comment>
<dbReference type="PANTHER" id="PTHR43618">
    <property type="entry name" value="7-ALPHA-HYDROXYSTEROID DEHYDROGENASE"/>
    <property type="match status" value="1"/>
</dbReference>
<dbReference type="Proteomes" id="UP001147733">
    <property type="component" value="Unassembled WGS sequence"/>
</dbReference>
<dbReference type="InterPro" id="IPR002347">
    <property type="entry name" value="SDR_fam"/>
</dbReference>
<keyword evidence="2" id="KW-0521">NADP</keyword>